<sequence length="130" mass="13798">MSLLRIEHYPGVKQVFIAGETIADLATVELLPGERQVRMGSTGNEELAAGVARGTVVSGALARVITQGILSGVKTALAVQAGDRLTIATSGRVVPLNTIQTTAVSGLIGGASQRYTNRQWSHKWLCLYYC</sequence>
<feature type="non-terminal residue" evidence="1">
    <location>
        <position position="130"/>
    </location>
</feature>
<organism evidence="1">
    <name type="scientific">marine sediment metagenome</name>
    <dbReference type="NCBI Taxonomy" id="412755"/>
    <lineage>
        <taxon>unclassified sequences</taxon>
        <taxon>metagenomes</taxon>
        <taxon>ecological metagenomes</taxon>
    </lineage>
</organism>
<proteinExistence type="predicted"/>
<comment type="caution">
    <text evidence="1">The sequence shown here is derived from an EMBL/GenBank/DDBJ whole genome shotgun (WGS) entry which is preliminary data.</text>
</comment>
<dbReference type="AlphaFoldDB" id="X1RCT2"/>
<reference evidence="1" key="1">
    <citation type="journal article" date="2014" name="Front. Microbiol.">
        <title>High frequency of phylogenetically diverse reductive dehalogenase-homologous genes in deep subseafloor sedimentary metagenomes.</title>
        <authorList>
            <person name="Kawai M."/>
            <person name="Futagami T."/>
            <person name="Toyoda A."/>
            <person name="Takaki Y."/>
            <person name="Nishi S."/>
            <person name="Hori S."/>
            <person name="Arai W."/>
            <person name="Tsubouchi T."/>
            <person name="Morono Y."/>
            <person name="Uchiyama I."/>
            <person name="Ito T."/>
            <person name="Fujiyama A."/>
            <person name="Inagaki F."/>
            <person name="Takami H."/>
        </authorList>
    </citation>
    <scope>NUCLEOTIDE SEQUENCE</scope>
    <source>
        <strain evidence="1">Expedition CK06-06</strain>
    </source>
</reference>
<accession>X1RCT2</accession>
<protein>
    <submittedName>
        <fullName evidence="1">Uncharacterized protein</fullName>
    </submittedName>
</protein>
<evidence type="ECO:0000313" key="1">
    <source>
        <dbReference type="EMBL" id="GAI53399.1"/>
    </source>
</evidence>
<gene>
    <name evidence="1" type="ORF">S06H3_52976</name>
</gene>
<dbReference type="EMBL" id="BARV01033738">
    <property type="protein sequence ID" value="GAI53399.1"/>
    <property type="molecule type" value="Genomic_DNA"/>
</dbReference>
<name>X1RCT2_9ZZZZ</name>